<protein>
    <submittedName>
        <fullName evidence="1">Uncharacterized protein</fullName>
    </submittedName>
</protein>
<reference evidence="1 2" key="1">
    <citation type="submission" date="2019-07" db="EMBL/GenBank/DDBJ databases">
        <title>The draft genome sequence of Aquimarina algiphila M91.</title>
        <authorList>
            <person name="Meng X."/>
        </authorList>
    </citation>
    <scope>NUCLEOTIDE SEQUENCE [LARGE SCALE GENOMIC DNA]</scope>
    <source>
        <strain evidence="1 2">M91</strain>
    </source>
</reference>
<organism evidence="1 2">
    <name type="scientific">Aquimarina algiphila</name>
    <dbReference type="NCBI Taxonomy" id="2047982"/>
    <lineage>
        <taxon>Bacteria</taxon>
        <taxon>Pseudomonadati</taxon>
        <taxon>Bacteroidota</taxon>
        <taxon>Flavobacteriia</taxon>
        <taxon>Flavobacteriales</taxon>
        <taxon>Flavobacteriaceae</taxon>
        <taxon>Aquimarina</taxon>
    </lineage>
</organism>
<sequence>MKKKKTINRDTEVRMGEIEDFFIQKGLIITKEQNTIDIALQKALLRKRALTIPQLKKSNVFPRVKTYQTFRNWCSSGKWKEGVDWYRDKKGKIMILTSSIKELAGIE</sequence>
<keyword evidence="2" id="KW-1185">Reference proteome</keyword>
<dbReference type="AlphaFoldDB" id="A0A554VFB7"/>
<accession>A0A554VFB7</accession>
<proteinExistence type="predicted"/>
<gene>
    <name evidence="1" type="ORF">FOF46_21580</name>
</gene>
<evidence type="ECO:0000313" key="1">
    <source>
        <dbReference type="EMBL" id="TSE05831.1"/>
    </source>
</evidence>
<evidence type="ECO:0000313" key="2">
    <source>
        <dbReference type="Proteomes" id="UP000318833"/>
    </source>
</evidence>
<comment type="caution">
    <text evidence="1">The sequence shown here is derived from an EMBL/GenBank/DDBJ whole genome shotgun (WGS) entry which is preliminary data.</text>
</comment>
<name>A0A554VFB7_9FLAO</name>
<dbReference type="RefSeq" id="WP_143917879.1">
    <property type="nucleotide sequence ID" value="NZ_CANMIK010000002.1"/>
</dbReference>
<dbReference type="Proteomes" id="UP000318833">
    <property type="component" value="Unassembled WGS sequence"/>
</dbReference>
<dbReference type="EMBL" id="VLNR01000054">
    <property type="protein sequence ID" value="TSE05831.1"/>
    <property type="molecule type" value="Genomic_DNA"/>
</dbReference>